<dbReference type="PANTHER" id="PTHR42838:SF2">
    <property type="entry name" value="NITROUS-OXIDE REDUCTASE"/>
    <property type="match status" value="1"/>
</dbReference>
<dbReference type="Pfam" id="PF13473">
    <property type="entry name" value="Cupredoxin_1"/>
    <property type="match status" value="1"/>
</dbReference>
<dbReference type="GO" id="GO:0016020">
    <property type="term" value="C:membrane"/>
    <property type="evidence" value="ECO:0007669"/>
    <property type="project" value="InterPro"/>
</dbReference>
<dbReference type="GO" id="GO:0004129">
    <property type="term" value="F:cytochrome-c oxidase activity"/>
    <property type="evidence" value="ECO:0007669"/>
    <property type="project" value="InterPro"/>
</dbReference>
<dbReference type="PROSITE" id="PS50857">
    <property type="entry name" value="COX2_CUA"/>
    <property type="match status" value="1"/>
</dbReference>
<accession>A0A0G0AX56</accession>
<dbReference type="GO" id="GO:0030313">
    <property type="term" value="C:cell envelope"/>
    <property type="evidence" value="ECO:0007669"/>
    <property type="project" value="UniProtKB-SubCell"/>
</dbReference>
<dbReference type="GO" id="GO:0005507">
    <property type="term" value="F:copper ion binding"/>
    <property type="evidence" value="ECO:0007669"/>
    <property type="project" value="InterPro"/>
</dbReference>
<dbReference type="PROSITE" id="PS00078">
    <property type="entry name" value="COX2"/>
    <property type="match status" value="1"/>
</dbReference>
<evidence type="ECO:0000256" key="2">
    <source>
        <dbReference type="ARBA" id="ARBA00022723"/>
    </source>
</evidence>
<keyword evidence="3" id="KW-0186">Copper</keyword>
<protein>
    <submittedName>
        <fullName evidence="5">Cytochrome c oxidase subunit II</fullName>
    </submittedName>
</protein>
<gene>
    <name evidence="5" type="ORF">UR56_C0009G0025</name>
</gene>
<dbReference type="Proteomes" id="UP000034004">
    <property type="component" value="Unassembled WGS sequence"/>
</dbReference>
<dbReference type="PANTHER" id="PTHR42838">
    <property type="entry name" value="CYTOCHROME C OXIDASE SUBUNIT II"/>
    <property type="match status" value="1"/>
</dbReference>
<dbReference type="SUPFAM" id="SSF49503">
    <property type="entry name" value="Cupredoxins"/>
    <property type="match status" value="1"/>
</dbReference>
<comment type="subcellular location">
    <subcellularLocation>
        <location evidence="1">Cell envelope</location>
    </subcellularLocation>
</comment>
<dbReference type="InterPro" id="IPR051403">
    <property type="entry name" value="NosZ/Cyto_c_oxidase_sub2"/>
</dbReference>
<name>A0A0G0AX56_9BACT</name>
<evidence type="ECO:0000256" key="3">
    <source>
        <dbReference type="ARBA" id="ARBA00023008"/>
    </source>
</evidence>
<keyword evidence="2" id="KW-0479">Metal-binding</keyword>
<feature type="domain" description="Cytochrome oxidase subunit II copper A binding" evidence="4">
    <location>
        <begin position="40"/>
        <end position="131"/>
    </location>
</feature>
<dbReference type="InterPro" id="IPR001505">
    <property type="entry name" value="Copper_CuA"/>
</dbReference>
<evidence type="ECO:0000313" key="6">
    <source>
        <dbReference type="Proteomes" id="UP000034004"/>
    </source>
</evidence>
<dbReference type="STRING" id="1618484.UR56_C0009G0025"/>
<organism evidence="5 6">
    <name type="scientific">Candidatus Roizmanbacteria bacterium GW2011_GWC2_34_23</name>
    <dbReference type="NCBI Taxonomy" id="1618484"/>
    <lineage>
        <taxon>Bacteria</taxon>
        <taxon>Candidatus Roizmaniibacteriota</taxon>
    </lineage>
</organism>
<dbReference type="InterPro" id="IPR002429">
    <property type="entry name" value="CcO_II-like_C"/>
</dbReference>
<dbReference type="InterPro" id="IPR008972">
    <property type="entry name" value="Cupredoxin"/>
</dbReference>
<dbReference type="InterPro" id="IPR028096">
    <property type="entry name" value="EfeO_Cupredoxin"/>
</dbReference>
<dbReference type="EMBL" id="LBPR01000009">
    <property type="protein sequence ID" value="KKP61604.1"/>
    <property type="molecule type" value="Genomic_DNA"/>
</dbReference>
<sequence length="131" mass="14581">MKKYLLAAFFLLLVGGIFFLNQKKPAMKQGLTSATTVTSDKVKEFSIIAKKWQFDPSTINVKQGDKVRLKIKSIDVAHGFSLLDFNVNENLEPGKEITVEFVADKKGEFTFFCSVFCGVGHIGMKGKLVVE</sequence>
<dbReference type="AlphaFoldDB" id="A0A0G0AX56"/>
<evidence type="ECO:0000259" key="4">
    <source>
        <dbReference type="PROSITE" id="PS50857"/>
    </source>
</evidence>
<dbReference type="Gene3D" id="2.60.40.420">
    <property type="entry name" value="Cupredoxins - blue copper proteins"/>
    <property type="match status" value="1"/>
</dbReference>
<reference evidence="5 6" key="1">
    <citation type="journal article" date="2015" name="Nature">
        <title>rRNA introns, odd ribosomes, and small enigmatic genomes across a large radiation of phyla.</title>
        <authorList>
            <person name="Brown C.T."/>
            <person name="Hug L.A."/>
            <person name="Thomas B.C."/>
            <person name="Sharon I."/>
            <person name="Castelle C.J."/>
            <person name="Singh A."/>
            <person name="Wilkins M.J."/>
            <person name="Williams K.H."/>
            <person name="Banfield J.F."/>
        </authorList>
    </citation>
    <scope>NUCLEOTIDE SEQUENCE [LARGE SCALE GENOMIC DNA]</scope>
</reference>
<comment type="caution">
    <text evidence="5">The sequence shown here is derived from an EMBL/GenBank/DDBJ whole genome shotgun (WGS) entry which is preliminary data.</text>
</comment>
<proteinExistence type="predicted"/>
<evidence type="ECO:0000256" key="1">
    <source>
        <dbReference type="ARBA" id="ARBA00004196"/>
    </source>
</evidence>
<evidence type="ECO:0000313" key="5">
    <source>
        <dbReference type="EMBL" id="KKP61604.1"/>
    </source>
</evidence>